<gene>
    <name evidence="4" type="primary">ycf37</name>
</gene>
<dbReference type="Pfam" id="PF25063">
    <property type="entry name" value="ARM_TT21_C"/>
    <property type="match status" value="1"/>
</dbReference>
<keyword evidence="1" id="KW-0802">TPR repeat</keyword>
<protein>
    <submittedName>
        <fullName evidence="4">Conserved hypothetical plastid protein</fullName>
    </submittedName>
</protein>
<keyword evidence="4" id="KW-0150">Chloroplast</keyword>
<dbReference type="InterPro" id="IPR056834">
    <property type="entry name" value="ARM_TT21_C"/>
</dbReference>
<sequence length="175" mass="20526">MNHIFNTIYLSILLLFLILISYYISKEISQIIKDIQLENLLRNKSELNNITDKLHFKIAKLYFNKNIIDAAIYELIFNINKTNKSTNTISENLSINYNLLGKSYEKLNKYQIARNQYYKALQLCPQNEITIQYLIDNLILSNKTLEAIEIGKQFLELSPNNSRITTQIESLEKKL</sequence>
<dbReference type="InterPro" id="IPR011990">
    <property type="entry name" value="TPR-like_helical_dom_sf"/>
</dbReference>
<dbReference type="Gene3D" id="1.25.40.10">
    <property type="entry name" value="Tetratricopeptide repeat domain"/>
    <property type="match status" value="1"/>
</dbReference>
<reference evidence="4" key="1">
    <citation type="submission" date="2017-03" db="EMBL/GenBank/DDBJ databases">
        <title>The new red algal subphylum Proteorhodophytina comprises the largest and most divergent plastid genomes known.</title>
        <authorList>
            <person name="Munoz-Gomez S.A."/>
            <person name="Mejia-Franco F.G."/>
            <person name="Durnin K."/>
            <person name="Morgan C."/>
            <person name="Grisdale C.J."/>
            <person name="Archibald J.M."/>
            <person name="Slamovits C.H."/>
        </authorList>
    </citation>
    <scope>NUCLEOTIDE SEQUENCE</scope>
    <source>
        <strain evidence="4">UTEX LB2715</strain>
    </source>
</reference>
<accession>A0A1X9PV34</accession>
<keyword evidence="2" id="KW-1133">Transmembrane helix</keyword>
<evidence type="ECO:0000256" key="2">
    <source>
        <dbReference type="SAM" id="Phobius"/>
    </source>
</evidence>
<dbReference type="AlphaFoldDB" id="A0A1X9PV34"/>
<evidence type="ECO:0000256" key="1">
    <source>
        <dbReference type="PROSITE-ProRule" id="PRU00339"/>
    </source>
</evidence>
<name>A0A1X9PV34_9RHOD</name>
<organism evidence="4">
    <name type="scientific">Rhodochaete parvula</name>
    <dbReference type="NCBI Taxonomy" id="110510"/>
    <lineage>
        <taxon>Eukaryota</taxon>
        <taxon>Rhodophyta</taxon>
        <taxon>Compsopogonophyceae</taxon>
        <taxon>Rhodochaetales</taxon>
        <taxon>Rhodochaetaceae</taxon>
        <taxon>Rhodochaete</taxon>
    </lineage>
</organism>
<keyword evidence="4" id="KW-0934">Plastid</keyword>
<dbReference type="InterPro" id="IPR019734">
    <property type="entry name" value="TPR_rpt"/>
</dbReference>
<dbReference type="PROSITE" id="PS50005">
    <property type="entry name" value="TPR"/>
    <property type="match status" value="1"/>
</dbReference>
<feature type="domain" description="Tetratricopeptide repeat protein 21A/21B C-terminal ARM" evidence="3">
    <location>
        <begin position="48"/>
        <end position="168"/>
    </location>
</feature>
<dbReference type="EMBL" id="KY709212">
    <property type="protein sequence ID" value="ARO91356.1"/>
    <property type="molecule type" value="Genomic_DNA"/>
</dbReference>
<proteinExistence type="predicted"/>
<evidence type="ECO:0000313" key="4">
    <source>
        <dbReference type="EMBL" id="ARO91356.1"/>
    </source>
</evidence>
<keyword evidence="2" id="KW-0812">Transmembrane</keyword>
<geneLocation type="chloroplast" evidence="4"/>
<keyword evidence="2" id="KW-0472">Membrane</keyword>
<evidence type="ECO:0000259" key="3">
    <source>
        <dbReference type="Pfam" id="PF25063"/>
    </source>
</evidence>
<feature type="repeat" description="TPR" evidence="1">
    <location>
        <begin position="94"/>
        <end position="127"/>
    </location>
</feature>
<dbReference type="SUPFAM" id="SSF48452">
    <property type="entry name" value="TPR-like"/>
    <property type="match status" value="1"/>
</dbReference>
<feature type="transmembrane region" description="Helical" evidence="2">
    <location>
        <begin position="6"/>
        <end position="24"/>
    </location>
</feature>